<evidence type="ECO:0000313" key="12">
    <source>
        <dbReference type="Proteomes" id="UP000219564"/>
    </source>
</evidence>
<comment type="caution">
    <text evidence="11">The sequence shown here is derived from an EMBL/GenBank/DDBJ whole genome shotgun (WGS) entry which is preliminary data.</text>
</comment>
<evidence type="ECO:0000256" key="4">
    <source>
        <dbReference type="ARBA" id="ARBA00022519"/>
    </source>
</evidence>
<evidence type="ECO:0000313" key="11">
    <source>
        <dbReference type="EMBL" id="SOB55009.1"/>
    </source>
</evidence>
<evidence type="ECO:0000259" key="10">
    <source>
        <dbReference type="Pfam" id="PF11356"/>
    </source>
</evidence>
<keyword evidence="3" id="KW-1003">Cell membrane</keyword>
<proteinExistence type="predicted"/>
<dbReference type="EMBL" id="OBKZ01000053">
    <property type="protein sequence ID" value="SOB55009.1"/>
    <property type="molecule type" value="Genomic_DNA"/>
</dbReference>
<evidence type="ECO:0000256" key="5">
    <source>
        <dbReference type="ARBA" id="ARBA00022692"/>
    </source>
</evidence>
<feature type="domain" description="Type II secretion system protein GspC N-terminal" evidence="10">
    <location>
        <begin position="84"/>
        <end position="145"/>
    </location>
</feature>
<feature type="transmembrane region" description="Helical" evidence="9">
    <location>
        <begin position="12"/>
        <end position="33"/>
    </location>
</feature>
<sequence>MSISAILATRSSRLILTLGLIALPVGVALWHAWQEWAYRTALPGLTALTPLEVAPPSKPVVFNPNGIATVLGFAPQGAAVRSDEALTLRASLVSSQGQSRALLAGASEARFYSVGDRLPGGSVLRRIEVSRVVLWRNGREESLVLESAGQYLLPVTQADAPKAQPASTYLRPVAEQP</sequence>
<organism evidence="11 12">
    <name type="scientific">Pseudomonas lundensis</name>
    <dbReference type="NCBI Taxonomy" id="86185"/>
    <lineage>
        <taxon>Bacteria</taxon>
        <taxon>Pseudomonadati</taxon>
        <taxon>Pseudomonadota</taxon>
        <taxon>Gammaproteobacteria</taxon>
        <taxon>Pseudomonadales</taxon>
        <taxon>Pseudomonadaceae</taxon>
        <taxon>Pseudomonas</taxon>
    </lineage>
</organism>
<keyword evidence="8 9" id="KW-0472">Membrane</keyword>
<evidence type="ECO:0000256" key="7">
    <source>
        <dbReference type="ARBA" id="ARBA00022989"/>
    </source>
</evidence>
<dbReference type="GO" id="GO:0015031">
    <property type="term" value="P:protein transport"/>
    <property type="evidence" value="ECO:0007669"/>
    <property type="project" value="UniProtKB-KW"/>
</dbReference>
<dbReference type="InterPro" id="IPR024961">
    <property type="entry name" value="T2SS_GspC_N"/>
</dbReference>
<keyword evidence="6" id="KW-0653">Protein transport</keyword>
<evidence type="ECO:0000256" key="2">
    <source>
        <dbReference type="ARBA" id="ARBA00022448"/>
    </source>
</evidence>
<evidence type="ECO:0000256" key="1">
    <source>
        <dbReference type="ARBA" id="ARBA00004533"/>
    </source>
</evidence>
<accession>A0AAX2HDW5</accession>
<comment type="subcellular location">
    <subcellularLocation>
        <location evidence="1">Cell inner membrane</location>
    </subcellularLocation>
</comment>
<evidence type="ECO:0000256" key="6">
    <source>
        <dbReference type="ARBA" id="ARBA00022927"/>
    </source>
</evidence>
<keyword evidence="2" id="KW-0813">Transport</keyword>
<keyword evidence="4" id="KW-0997">Cell inner membrane</keyword>
<dbReference type="Pfam" id="PF11356">
    <property type="entry name" value="T2SSC"/>
    <property type="match status" value="1"/>
</dbReference>
<evidence type="ECO:0000256" key="3">
    <source>
        <dbReference type="ARBA" id="ARBA00022475"/>
    </source>
</evidence>
<dbReference type="Proteomes" id="UP000219564">
    <property type="component" value="Unassembled WGS sequence"/>
</dbReference>
<dbReference type="RefSeq" id="WP_097192853.1">
    <property type="nucleotide sequence ID" value="NZ_OBKZ01000053.1"/>
</dbReference>
<reference evidence="11 12" key="1">
    <citation type="submission" date="2017-08" db="EMBL/GenBank/DDBJ databases">
        <authorList>
            <person name="Chaillou S."/>
        </authorList>
    </citation>
    <scope>NUCLEOTIDE SEQUENCE [LARGE SCALE GENOMIC DNA]</scope>
    <source>
        <strain evidence="11 12">MFPA15A1205</strain>
    </source>
</reference>
<keyword evidence="7 9" id="KW-1133">Transmembrane helix</keyword>
<protein>
    <recommendedName>
        <fullName evidence="10">Type II secretion system protein GspC N-terminal domain-containing protein</fullName>
    </recommendedName>
</protein>
<dbReference type="GO" id="GO:0005886">
    <property type="term" value="C:plasma membrane"/>
    <property type="evidence" value="ECO:0007669"/>
    <property type="project" value="UniProtKB-SubCell"/>
</dbReference>
<evidence type="ECO:0000256" key="9">
    <source>
        <dbReference type="SAM" id="Phobius"/>
    </source>
</evidence>
<evidence type="ECO:0000256" key="8">
    <source>
        <dbReference type="ARBA" id="ARBA00023136"/>
    </source>
</evidence>
<dbReference type="AlphaFoldDB" id="A0AAX2HDW5"/>
<keyword evidence="5 9" id="KW-0812">Transmembrane</keyword>
<name>A0AAX2HDW5_9PSED</name>
<gene>
    <name evidence="11" type="ORF">PLUA15_60053</name>
</gene>
<dbReference type="Gene3D" id="2.30.30.830">
    <property type="match status" value="1"/>
</dbReference>